<feature type="region of interest" description="Disordered" evidence="2">
    <location>
        <begin position="485"/>
        <end position="534"/>
    </location>
</feature>
<proteinExistence type="predicted"/>
<feature type="coiled-coil region" evidence="1">
    <location>
        <begin position="88"/>
        <end position="129"/>
    </location>
</feature>
<feature type="compositionally biased region" description="Acidic residues" evidence="2">
    <location>
        <begin position="198"/>
        <end position="209"/>
    </location>
</feature>
<dbReference type="OrthoDB" id="2372076at2759"/>
<dbReference type="VEuPathDB" id="FungiDB:RhiirFUN_013251"/>
<dbReference type="EMBL" id="CAGKOT010000009">
    <property type="protein sequence ID" value="CAB5354552.1"/>
    <property type="molecule type" value="Genomic_DNA"/>
</dbReference>
<evidence type="ECO:0000256" key="2">
    <source>
        <dbReference type="SAM" id="MobiDB-lite"/>
    </source>
</evidence>
<accession>A0A915YZS5</accession>
<dbReference type="Proteomes" id="UP000684084">
    <property type="component" value="Unassembled WGS sequence"/>
</dbReference>
<comment type="caution">
    <text evidence="3">The sequence shown here is derived from an EMBL/GenBank/DDBJ whole genome shotgun (WGS) entry which is preliminary data.</text>
</comment>
<name>A0A915YZS5_9GLOM</name>
<reference evidence="3" key="1">
    <citation type="submission" date="2020-05" db="EMBL/GenBank/DDBJ databases">
        <authorList>
            <person name="Rincon C."/>
            <person name="Sanders R I."/>
            <person name="Robbins C."/>
            <person name="Chaturvedi A."/>
        </authorList>
    </citation>
    <scope>NUCLEOTIDE SEQUENCE</scope>
    <source>
        <strain evidence="3">CHB12</strain>
    </source>
</reference>
<evidence type="ECO:0000313" key="4">
    <source>
        <dbReference type="Proteomes" id="UP000684084"/>
    </source>
</evidence>
<evidence type="ECO:0000256" key="1">
    <source>
        <dbReference type="SAM" id="Coils"/>
    </source>
</evidence>
<feature type="compositionally biased region" description="Polar residues" evidence="2">
    <location>
        <begin position="493"/>
        <end position="534"/>
    </location>
</feature>
<sequence length="690" mass="82224">MEVQENVIKKGSYLTQNEKNNINLNNNKNYSNDNILNDRYYNLIIEQAKEFENFGKRMSLNLQNFRKELVIQQNDIINDEPFDIEKVYKNCKEKIDSQVQLIDSLKNRIEDLENDSFIKTQDIKELQNDFSYLIEDFEDFETTVPAVVPISISATLDNKKNVSLIPELNFQLVNDNQQYSEDYYDEESSTSYQKYDEDNSGEDSSDEESSTTYQKHDEDSCDEESSTSYQKHDEDNYEESSITYRKDDENNYDEKSSTTYRKYDEDYNDEESSTTDQKYDENNYDEESSTYRKYDENYNDEESSTTDQKYDENNYDEESSTSYQKHDEDNYDEESSVTYRKYDEDYNEEESSTTDQKYDENNYDEESSTSYQKHDEDNYDEESSVTYRKYDESNYDEESSITYRKYDENNYDEESSTTYRKYDEDYNDEESSTTDQKYDENNYDEESSTSYQKYENVPYQQYIETDPGITYFDFIKFERDYTSALEQQKNEQQKPSTSSANRQQKPSTSSANRQQMTSTSLTNRQQKPSTSAVNKPFTYSQSYISNPNVPVHKEILMIIHAKVQEITNEKSNGKRRLDRKLNNHTFRPLCDFGMKNLLEYEKSYLFKSLSKRTRERIKATIIAELKDECINKNKKLTQPINIYAEKNIIPRLPSGINSYTDYQKHYRYNNFSDKTKRRIQKIISLEKVNH</sequence>
<dbReference type="AlphaFoldDB" id="A0A915YZS5"/>
<feature type="region of interest" description="Disordered" evidence="2">
    <location>
        <begin position="182"/>
        <end position="453"/>
    </location>
</feature>
<gene>
    <name evidence="3" type="ORF">CHRIB12_LOCUS5906</name>
</gene>
<organism evidence="3 4">
    <name type="scientific">Rhizophagus irregularis</name>
    <dbReference type="NCBI Taxonomy" id="588596"/>
    <lineage>
        <taxon>Eukaryota</taxon>
        <taxon>Fungi</taxon>
        <taxon>Fungi incertae sedis</taxon>
        <taxon>Mucoromycota</taxon>
        <taxon>Glomeromycotina</taxon>
        <taxon>Glomeromycetes</taxon>
        <taxon>Glomerales</taxon>
        <taxon>Glomeraceae</taxon>
        <taxon>Rhizophagus</taxon>
    </lineage>
</organism>
<evidence type="ECO:0000313" key="3">
    <source>
        <dbReference type="EMBL" id="CAB5354552.1"/>
    </source>
</evidence>
<feature type="compositionally biased region" description="Basic and acidic residues" evidence="2">
    <location>
        <begin position="244"/>
        <end position="265"/>
    </location>
</feature>
<keyword evidence="1" id="KW-0175">Coiled coil</keyword>
<protein>
    <submittedName>
        <fullName evidence="3">Uncharacterized protein</fullName>
    </submittedName>
</protein>